<reference evidence="2 3" key="2">
    <citation type="submission" date="2018-11" db="EMBL/GenBank/DDBJ databases">
        <authorList>
            <consortium name="Pathogen Informatics"/>
        </authorList>
    </citation>
    <scope>NUCLEOTIDE SEQUENCE [LARGE SCALE GENOMIC DNA]</scope>
</reference>
<accession>A0A0N4YBL9</accession>
<protein>
    <submittedName>
        <fullName evidence="4">DH domain-containing protein</fullName>
    </submittedName>
</protein>
<dbReference type="Gene3D" id="1.10.20.10">
    <property type="entry name" value="Histone, subunit A"/>
    <property type="match status" value="1"/>
</dbReference>
<dbReference type="PROSITE" id="PS50010">
    <property type="entry name" value="DH_2"/>
    <property type="match status" value="1"/>
</dbReference>
<dbReference type="InterPro" id="IPR035899">
    <property type="entry name" value="DBL_dom_sf"/>
</dbReference>
<proteinExistence type="predicted"/>
<dbReference type="WBParaSite" id="NBR_0001386801-mRNA-1">
    <property type="protein sequence ID" value="NBR_0001386801-mRNA-1"/>
    <property type="gene ID" value="NBR_0001386801"/>
</dbReference>
<dbReference type="OMA" id="ANVCCKF"/>
<sequence length="248" mass="28760">MAIDHDAVLHIRDLVSQIVTEILEQKSASVVDMDKAARKLFPASCHWITKDNIGREKDKKDREKDKEIDKMSYYLIAICEGISEDIMKWTGNYVKNIRNSDKKINLQNLKIALSADKALMQLSNSLRNDDDDQSPGGFLSNFYEFDLDESDDDEQKHATYESIASDFLKEERLYLRELNQVNVFRRRLEAVLQDEDKVYLRLLFGNLSEIHELTMKMERTLEDSIEMSDSPCIGMGLWELAEAYEFDG</sequence>
<keyword evidence="3" id="KW-1185">Reference proteome</keyword>
<dbReference type="AlphaFoldDB" id="A0A0N4YBL9"/>
<reference evidence="4" key="1">
    <citation type="submission" date="2017-02" db="UniProtKB">
        <authorList>
            <consortium name="WormBaseParasite"/>
        </authorList>
    </citation>
    <scope>IDENTIFICATION</scope>
</reference>
<feature type="domain" description="DH" evidence="1">
    <location>
        <begin position="159"/>
        <end position="248"/>
    </location>
</feature>
<dbReference type="GO" id="GO:0005085">
    <property type="term" value="F:guanyl-nucleotide exchange factor activity"/>
    <property type="evidence" value="ECO:0007669"/>
    <property type="project" value="InterPro"/>
</dbReference>
<dbReference type="SUPFAM" id="SSF47113">
    <property type="entry name" value="Histone-fold"/>
    <property type="match status" value="1"/>
</dbReference>
<organism evidence="4">
    <name type="scientific">Nippostrongylus brasiliensis</name>
    <name type="common">Rat hookworm</name>
    <dbReference type="NCBI Taxonomy" id="27835"/>
    <lineage>
        <taxon>Eukaryota</taxon>
        <taxon>Metazoa</taxon>
        <taxon>Ecdysozoa</taxon>
        <taxon>Nematoda</taxon>
        <taxon>Chromadorea</taxon>
        <taxon>Rhabditida</taxon>
        <taxon>Rhabditina</taxon>
        <taxon>Rhabditomorpha</taxon>
        <taxon>Strongyloidea</taxon>
        <taxon>Heligmosomidae</taxon>
        <taxon>Nippostrongylus</taxon>
    </lineage>
</organism>
<dbReference type="STRING" id="27835.A0A0N4YBL9"/>
<gene>
    <name evidence="2" type="ORF">NBR_LOCUS13869</name>
</gene>
<dbReference type="EMBL" id="UYSL01021167">
    <property type="protein sequence ID" value="VDL77458.1"/>
    <property type="molecule type" value="Genomic_DNA"/>
</dbReference>
<evidence type="ECO:0000313" key="4">
    <source>
        <dbReference type="WBParaSite" id="NBR_0001386801-mRNA-1"/>
    </source>
</evidence>
<dbReference type="SUPFAM" id="SSF48065">
    <property type="entry name" value="DBL homology domain (DH-domain)"/>
    <property type="match status" value="1"/>
</dbReference>
<evidence type="ECO:0000259" key="1">
    <source>
        <dbReference type="PROSITE" id="PS50010"/>
    </source>
</evidence>
<evidence type="ECO:0000313" key="3">
    <source>
        <dbReference type="Proteomes" id="UP000271162"/>
    </source>
</evidence>
<dbReference type="Gene3D" id="1.20.900.10">
    <property type="entry name" value="Dbl homology (DH) domain"/>
    <property type="match status" value="1"/>
</dbReference>
<dbReference type="InterPro" id="IPR009072">
    <property type="entry name" value="Histone-fold"/>
</dbReference>
<evidence type="ECO:0000313" key="2">
    <source>
        <dbReference type="EMBL" id="VDL77458.1"/>
    </source>
</evidence>
<dbReference type="GO" id="GO:0046982">
    <property type="term" value="F:protein heterodimerization activity"/>
    <property type="evidence" value="ECO:0007669"/>
    <property type="project" value="InterPro"/>
</dbReference>
<dbReference type="Proteomes" id="UP000271162">
    <property type="component" value="Unassembled WGS sequence"/>
</dbReference>
<dbReference type="InterPro" id="IPR000219">
    <property type="entry name" value="DH_dom"/>
</dbReference>
<name>A0A0N4YBL9_NIPBR</name>